<evidence type="ECO:0000256" key="1">
    <source>
        <dbReference type="ARBA" id="ARBA00004613"/>
    </source>
</evidence>
<evidence type="ECO:0000256" key="3">
    <source>
        <dbReference type="ARBA" id="ARBA00022729"/>
    </source>
</evidence>
<keyword evidence="6" id="KW-0472">Membrane</keyword>
<evidence type="ECO:0000256" key="4">
    <source>
        <dbReference type="SAM" id="Coils"/>
    </source>
</evidence>
<feature type="compositionally biased region" description="Low complexity" evidence="5">
    <location>
        <begin position="51"/>
        <end position="68"/>
    </location>
</feature>
<dbReference type="InterPro" id="IPR041909">
    <property type="entry name" value="Sbi_C3_db_domIV"/>
</dbReference>
<name>A0AB35FQ78_STRGN</name>
<feature type="region of interest" description="Disordered" evidence="5">
    <location>
        <begin position="133"/>
        <end position="180"/>
    </location>
</feature>
<reference evidence="7" key="1">
    <citation type="submission" date="2021-07" db="EMBL/GenBank/DDBJ databases">
        <title>Occurrence of streptococci in the human mouth that bind to a non-human glycan.</title>
        <authorList>
            <person name="Cross B."/>
            <person name="Thamadilok S."/>
            <person name="Bensing B."/>
            <person name="Sasmal A."/>
            <person name="Khedri Z."/>
            <person name="Deng L."/>
            <person name="Yu H."/>
            <person name="Mehta A."/>
            <person name="Aluvathingal J."/>
            <person name="Nadendla S."/>
            <person name="Vickerman M."/>
            <person name="Chen X."/>
            <person name="Dewhirst F."/>
            <person name="Gill A."/>
            <person name="Lettrichova I."/>
            <person name="Diaz S."/>
            <person name="Gill S."/>
            <person name="Tettelin H."/>
            <person name="Iverson T."/>
            <person name="Sullam P."/>
            <person name="Varki A."/>
            <person name="Ruhl S."/>
        </authorList>
    </citation>
    <scope>NUCLEOTIDE SEQUENCE</scope>
    <source>
        <strain evidence="7">SK9</strain>
    </source>
</reference>
<sequence length="180" mass="19517">MRSIFEKFDRIPIWVRIGVLLLLIAILITGLFFIKPNYKTSHQSSTVATYSRASSSKAGSSNEKSSSNPDKAKTLDTQSLANAETLVKELEAEQTEENVSLAQAAVDKVKDLDAKAKLQDRIQAVKDTIAANRSANAAQPQIQQQPVYQAPTIQTPAAPSTVDTQTQTEEAPSANNTTTQ</sequence>
<gene>
    <name evidence="7" type="ORF">K1I74_01025</name>
</gene>
<accession>A0AB35FQ78</accession>
<keyword evidence="4" id="KW-0175">Coiled coil</keyword>
<keyword evidence="6" id="KW-0812">Transmembrane</keyword>
<evidence type="ECO:0000256" key="6">
    <source>
        <dbReference type="SAM" id="Phobius"/>
    </source>
</evidence>
<feature type="compositionally biased region" description="Low complexity" evidence="5">
    <location>
        <begin position="137"/>
        <end position="151"/>
    </location>
</feature>
<evidence type="ECO:0000313" key="7">
    <source>
        <dbReference type="EMBL" id="MBZ2126641.1"/>
    </source>
</evidence>
<feature type="region of interest" description="Disordered" evidence="5">
    <location>
        <begin position="50"/>
        <end position="78"/>
    </location>
</feature>
<evidence type="ECO:0008006" key="9">
    <source>
        <dbReference type="Google" id="ProtNLM"/>
    </source>
</evidence>
<dbReference type="AlphaFoldDB" id="A0AB35FQ78"/>
<feature type="compositionally biased region" description="Polar residues" evidence="5">
    <location>
        <begin position="152"/>
        <end position="180"/>
    </location>
</feature>
<organism evidence="7 8">
    <name type="scientific">Streptococcus gordonii</name>
    <dbReference type="NCBI Taxonomy" id="1302"/>
    <lineage>
        <taxon>Bacteria</taxon>
        <taxon>Bacillati</taxon>
        <taxon>Bacillota</taxon>
        <taxon>Bacilli</taxon>
        <taxon>Lactobacillales</taxon>
        <taxon>Streptococcaceae</taxon>
        <taxon>Streptococcus</taxon>
    </lineage>
</organism>
<feature type="coiled-coil region" evidence="4">
    <location>
        <begin position="80"/>
        <end position="112"/>
    </location>
</feature>
<comment type="subcellular location">
    <subcellularLocation>
        <location evidence="1">Secreted</location>
    </subcellularLocation>
</comment>
<dbReference type="RefSeq" id="WP_061596228.1">
    <property type="nucleotide sequence ID" value="NZ_JAHZQA010000001.1"/>
</dbReference>
<dbReference type="GO" id="GO:0005576">
    <property type="term" value="C:extracellular region"/>
    <property type="evidence" value="ECO:0007669"/>
    <property type="project" value="UniProtKB-SubCell"/>
</dbReference>
<protein>
    <recommendedName>
        <fullName evidence="9">Lipoprotein</fullName>
    </recommendedName>
</protein>
<proteinExistence type="predicted"/>
<dbReference type="Gene3D" id="1.10.10.1270">
    <property type="entry name" value="Sbi, C3 binding domain IV"/>
    <property type="match status" value="1"/>
</dbReference>
<dbReference type="Proteomes" id="UP000826921">
    <property type="component" value="Unassembled WGS sequence"/>
</dbReference>
<dbReference type="EMBL" id="JAHZQA010000001">
    <property type="protein sequence ID" value="MBZ2126641.1"/>
    <property type="molecule type" value="Genomic_DNA"/>
</dbReference>
<keyword evidence="2" id="KW-0964">Secreted</keyword>
<comment type="caution">
    <text evidence="7">The sequence shown here is derived from an EMBL/GenBank/DDBJ whole genome shotgun (WGS) entry which is preliminary data.</text>
</comment>
<feature type="transmembrane region" description="Helical" evidence="6">
    <location>
        <begin position="13"/>
        <end position="34"/>
    </location>
</feature>
<keyword evidence="3" id="KW-0732">Signal</keyword>
<evidence type="ECO:0000256" key="2">
    <source>
        <dbReference type="ARBA" id="ARBA00022525"/>
    </source>
</evidence>
<evidence type="ECO:0000313" key="8">
    <source>
        <dbReference type="Proteomes" id="UP000826921"/>
    </source>
</evidence>
<evidence type="ECO:0000256" key="5">
    <source>
        <dbReference type="SAM" id="MobiDB-lite"/>
    </source>
</evidence>
<keyword evidence="6" id="KW-1133">Transmembrane helix</keyword>